<evidence type="ECO:0008006" key="3">
    <source>
        <dbReference type="Google" id="ProtNLM"/>
    </source>
</evidence>
<reference evidence="1" key="1">
    <citation type="submission" date="2022-08" db="EMBL/GenBank/DDBJ databases">
        <authorList>
            <person name="Deng Y."/>
            <person name="Han X.-F."/>
            <person name="Zhang Y.-Q."/>
        </authorList>
    </citation>
    <scope>NUCLEOTIDE SEQUENCE</scope>
    <source>
        <strain evidence="1">CPCC 203386</strain>
    </source>
</reference>
<evidence type="ECO:0000313" key="1">
    <source>
        <dbReference type="EMBL" id="MCS5737591.1"/>
    </source>
</evidence>
<dbReference type="Proteomes" id="UP001165586">
    <property type="component" value="Unassembled WGS sequence"/>
</dbReference>
<name>A0ABT2HCJ1_9MICO</name>
<gene>
    <name evidence="1" type="ORF">N1032_28055</name>
</gene>
<keyword evidence="2" id="KW-1185">Reference proteome</keyword>
<evidence type="ECO:0000313" key="2">
    <source>
        <dbReference type="Proteomes" id="UP001165586"/>
    </source>
</evidence>
<dbReference type="EMBL" id="JANLCJ010000853">
    <property type="protein sequence ID" value="MCS5737591.1"/>
    <property type="molecule type" value="Genomic_DNA"/>
</dbReference>
<organism evidence="1 2">
    <name type="scientific">Herbiconiux daphne</name>
    <dbReference type="NCBI Taxonomy" id="2970914"/>
    <lineage>
        <taxon>Bacteria</taxon>
        <taxon>Bacillati</taxon>
        <taxon>Actinomycetota</taxon>
        <taxon>Actinomycetes</taxon>
        <taxon>Micrococcales</taxon>
        <taxon>Microbacteriaceae</taxon>
        <taxon>Herbiconiux</taxon>
    </lineage>
</organism>
<protein>
    <recommendedName>
        <fullName evidence="3">DUF937 domain-containing protein</fullName>
    </recommendedName>
</protein>
<accession>A0ABT2HCJ1</accession>
<feature type="non-terminal residue" evidence="1">
    <location>
        <position position="160"/>
    </location>
</feature>
<proteinExistence type="predicted"/>
<comment type="caution">
    <text evidence="1">The sequence shown here is derived from an EMBL/GenBank/DDBJ whole genome shotgun (WGS) entry which is preliminary data.</text>
</comment>
<sequence>MGRIAAGVPVSLANAGIGVVNTIGEGVQRASNAVTGEAGQYQPIPKAGYGALDAQLAPRGNEQIASDVGAALLTAPVMGAEVAAEQGAPLLTRLATSAGRNAAGSVVPVMAEHTSGKESGEALKELALNTVGGMGLEGVTGAVGRLIPRSTAEQAADIVN</sequence>
<dbReference type="RefSeq" id="WP_259544028.1">
    <property type="nucleotide sequence ID" value="NZ_JANLCJ010000853.1"/>
</dbReference>